<dbReference type="OrthoDB" id="40134at2759"/>
<dbReference type="GO" id="GO:0005774">
    <property type="term" value="C:vacuolar membrane"/>
    <property type="evidence" value="ECO:0007669"/>
    <property type="project" value="TreeGrafter"/>
</dbReference>
<protein>
    <recommendedName>
        <fullName evidence="7">Amino acid transporter transmembrane domain-containing protein</fullName>
    </recommendedName>
</protein>
<feature type="transmembrane region" description="Helical" evidence="6">
    <location>
        <begin position="258"/>
        <end position="281"/>
    </location>
</feature>
<evidence type="ECO:0000256" key="1">
    <source>
        <dbReference type="ARBA" id="ARBA00004141"/>
    </source>
</evidence>
<sequence>MTTPKGKDDTASSTDYEITTDTLNEKQVVSETGDGHDHESKGSSFGAFFNIVCVIAGTGTLQLPYAFAQGGWISMVLLILAGFFAYFTGCLMVKCLYSTEGKRMGSYPEIGLASFGKIGKYVVLVLHYSICLGSACVYINVAGGSVYELAKAIDIAVPFQLWIIIAALLVWLPFAFVKSMKEVAILAIFGVVATIVMIVVVVVMGLIDIPNQLENKHSVANWLQLPTAMGSICFAFGGNVVFPHVESAMKNPHSFNKVLLFSILAILGMYMLIAIVGYQVYGETVKPLIYNSVPANISTTIAILMLVAHVILAAPIMLTTFALEIEESYNFTVERLGKAKEFTVRLILRSATVVILTIPAMFLPVDMLMSLVGSLSNSLIIYVLPIVCYWRLYGIRSMNWFSLLLCGVCILMATAACIFGTMSAVKDLVIYLQK</sequence>
<feature type="domain" description="Amino acid transporter transmembrane" evidence="7">
    <location>
        <begin position="41"/>
        <end position="422"/>
    </location>
</feature>
<feature type="transmembrane region" description="Helical" evidence="6">
    <location>
        <begin position="118"/>
        <end position="143"/>
    </location>
</feature>
<reference evidence="8" key="1">
    <citation type="submission" date="2022-07" db="EMBL/GenBank/DDBJ databases">
        <title>Phylogenomic reconstructions and comparative analyses of Kickxellomycotina fungi.</title>
        <authorList>
            <person name="Reynolds N.K."/>
            <person name="Stajich J.E."/>
            <person name="Barry K."/>
            <person name="Grigoriev I.V."/>
            <person name="Crous P."/>
            <person name="Smith M.E."/>
        </authorList>
    </citation>
    <scope>NUCLEOTIDE SEQUENCE</scope>
    <source>
        <strain evidence="8">RSA 1196</strain>
    </source>
</reference>
<feature type="transmembrane region" description="Helical" evidence="6">
    <location>
        <begin position="227"/>
        <end position="246"/>
    </location>
</feature>
<comment type="similarity">
    <text evidence="2">Belongs to the amino acid/polyamine transporter 2 family.</text>
</comment>
<evidence type="ECO:0000313" key="9">
    <source>
        <dbReference type="Proteomes" id="UP001150925"/>
    </source>
</evidence>
<feature type="transmembrane region" description="Helical" evidence="6">
    <location>
        <begin position="400"/>
        <end position="425"/>
    </location>
</feature>
<feature type="transmembrane region" description="Helical" evidence="6">
    <location>
        <begin position="73"/>
        <end position="97"/>
    </location>
</feature>
<dbReference type="Proteomes" id="UP001150925">
    <property type="component" value="Unassembled WGS sequence"/>
</dbReference>
<dbReference type="Pfam" id="PF01490">
    <property type="entry name" value="Aa_trans"/>
    <property type="match status" value="1"/>
</dbReference>
<dbReference type="GO" id="GO:0015179">
    <property type="term" value="F:L-amino acid transmembrane transporter activity"/>
    <property type="evidence" value="ECO:0007669"/>
    <property type="project" value="TreeGrafter"/>
</dbReference>
<evidence type="ECO:0000256" key="6">
    <source>
        <dbReference type="SAM" id="Phobius"/>
    </source>
</evidence>
<evidence type="ECO:0000256" key="2">
    <source>
        <dbReference type="ARBA" id="ARBA00008066"/>
    </source>
</evidence>
<dbReference type="AlphaFoldDB" id="A0A9W8AT41"/>
<evidence type="ECO:0000256" key="3">
    <source>
        <dbReference type="ARBA" id="ARBA00022692"/>
    </source>
</evidence>
<feature type="transmembrane region" description="Helical" evidence="6">
    <location>
        <begin position="301"/>
        <end position="325"/>
    </location>
</feature>
<dbReference type="EMBL" id="JANBPY010000173">
    <property type="protein sequence ID" value="KAJ1968498.1"/>
    <property type="molecule type" value="Genomic_DNA"/>
</dbReference>
<dbReference type="InterPro" id="IPR013057">
    <property type="entry name" value="AA_transpt_TM"/>
</dbReference>
<keyword evidence="9" id="KW-1185">Reference proteome</keyword>
<keyword evidence="3 6" id="KW-0812">Transmembrane</keyword>
<keyword evidence="4 6" id="KW-1133">Transmembrane helix</keyword>
<proteinExistence type="inferred from homology"/>
<feature type="transmembrane region" description="Helical" evidence="6">
    <location>
        <begin position="183"/>
        <end position="207"/>
    </location>
</feature>
<feature type="transmembrane region" description="Helical" evidence="6">
    <location>
        <begin position="155"/>
        <end position="176"/>
    </location>
</feature>
<name>A0A9W8AT41_9FUNG</name>
<dbReference type="Gene3D" id="1.20.1740.10">
    <property type="entry name" value="Amino acid/polyamine transporter I"/>
    <property type="match status" value="1"/>
</dbReference>
<organism evidence="8 9">
    <name type="scientific">Dispira parvispora</name>
    <dbReference type="NCBI Taxonomy" id="1520584"/>
    <lineage>
        <taxon>Eukaryota</taxon>
        <taxon>Fungi</taxon>
        <taxon>Fungi incertae sedis</taxon>
        <taxon>Zoopagomycota</taxon>
        <taxon>Kickxellomycotina</taxon>
        <taxon>Dimargaritomycetes</taxon>
        <taxon>Dimargaritales</taxon>
        <taxon>Dimargaritaceae</taxon>
        <taxon>Dispira</taxon>
    </lineage>
</organism>
<dbReference type="PANTHER" id="PTHR22950">
    <property type="entry name" value="AMINO ACID TRANSPORTER"/>
    <property type="match status" value="1"/>
</dbReference>
<evidence type="ECO:0000256" key="4">
    <source>
        <dbReference type="ARBA" id="ARBA00022989"/>
    </source>
</evidence>
<evidence type="ECO:0000313" key="8">
    <source>
        <dbReference type="EMBL" id="KAJ1968498.1"/>
    </source>
</evidence>
<keyword evidence="5 6" id="KW-0472">Membrane</keyword>
<evidence type="ECO:0000256" key="5">
    <source>
        <dbReference type="ARBA" id="ARBA00023136"/>
    </source>
</evidence>
<feature type="transmembrane region" description="Helical" evidence="6">
    <location>
        <begin position="371"/>
        <end position="393"/>
    </location>
</feature>
<dbReference type="PANTHER" id="PTHR22950:SF349">
    <property type="entry name" value="AMINO ACID TRANSPORTER TRANSMEMBRANE DOMAIN-CONTAINING PROTEIN"/>
    <property type="match status" value="1"/>
</dbReference>
<accession>A0A9W8AT41</accession>
<comment type="subcellular location">
    <subcellularLocation>
        <location evidence="1">Membrane</location>
        <topology evidence="1">Multi-pass membrane protein</topology>
    </subcellularLocation>
</comment>
<gene>
    <name evidence="8" type="ORF">IWQ62_001208</name>
</gene>
<feature type="transmembrane region" description="Helical" evidence="6">
    <location>
        <begin position="47"/>
        <end position="67"/>
    </location>
</feature>
<evidence type="ECO:0000259" key="7">
    <source>
        <dbReference type="Pfam" id="PF01490"/>
    </source>
</evidence>
<comment type="caution">
    <text evidence="8">The sequence shown here is derived from an EMBL/GenBank/DDBJ whole genome shotgun (WGS) entry which is preliminary data.</text>
</comment>
<feature type="transmembrane region" description="Helical" evidence="6">
    <location>
        <begin position="346"/>
        <end position="365"/>
    </location>
</feature>